<dbReference type="PROSITE" id="PS51257">
    <property type="entry name" value="PROKAR_LIPOPROTEIN"/>
    <property type="match status" value="1"/>
</dbReference>
<keyword evidence="3" id="KW-1185">Reference proteome</keyword>
<dbReference type="AlphaFoldDB" id="A0A7W8DFD3"/>
<sequence length="133" mass="14348">MRQFLIAAALTVPALLAGCVWVKMAPGAQTVRVVPAGQELTACQRRGEIAVSVKDSVAFYQRNHLKVRDELETLARNEAVGLGADTIQPRTEPREGEQRFVAYSCGTAAPVARGARDGTPRAGEAETFPIDER</sequence>
<reference evidence="2 3" key="1">
    <citation type="submission" date="2020-08" db="EMBL/GenBank/DDBJ databases">
        <title>Genomic Encyclopedia of Type Strains, Phase IV (KMG-IV): sequencing the most valuable type-strain genomes for metagenomic binning, comparative biology and taxonomic classification.</title>
        <authorList>
            <person name="Goeker M."/>
        </authorList>
    </citation>
    <scope>NUCLEOTIDE SEQUENCE [LARGE SCALE GENOMIC DNA]</scope>
    <source>
        <strain evidence="2 3">DSM 25897</strain>
    </source>
</reference>
<evidence type="ECO:0008006" key="4">
    <source>
        <dbReference type="Google" id="ProtNLM"/>
    </source>
</evidence>
<proteinExistence type="predicted"/>
<evidence type="ECO:0000313" key="3">
    <source>
        <dbReference type="Proteomes" id="UP000519004"/>
    </source>
</evidence>
<comment type="caution">
    <text evidence="2">The sequence shown here is derived from an EMBL/GenBank/DDBJ whole genome shotgun (WGS) entry which is preliminary data.</text>
</comment>
<organism evidence="2 3">
    <name type="scientific">Rehaibacterium terrae</name>
    <dbReference type="NCBI Taxonomy" id="1341696"/>
    <lineage>
        <taxon>Bacteria</taxon>
        <taxon>Pseudomonadati</taxon>
        <taxon>Pseudomonadota</taxon>
        <taxon>Gammaproteobacteria</taxon>
        <taxon>Lysobacterales</taxon>
        <taxon>Lysobacteraceae</taxon>
        <taxon>Rehaibacterium</taxon>
    </lineage>
</organism>
<feature type="region of interest" description="Disordered" evidence="1">
    <location>
        <begin position="112"/>
        <end position="133"/>
    </location>
</feature>
<evidence type="ECO:0000256" key="1">
    <source>
        <dbReference type="SAM" id="MobiDB-lite"/>
    </source>
</evidence>
<gene>
    <name evidence="2" type="ORF">HNQ58_002055</name>
</gene>
<dbReference type="InterPro" id="IPR025294">
    <property type="entry name" value="DUF4156"/>
</dbReference>
<name>A0A7W8DFD3_9GAMM</name>
<accession>A0A7W8DFD3</accession>
<dbReference type="Pfam" id="PF13698">
    <property type="entry name" value="DUF4156"/>
    <property type="match status" value="1"/>
</dbReference>
<evidence type="ECO:0000313" key="2">
    <source>
        <dbReference type="EMBL" id="MBB5016144.1"/>
    </source>
</evidence>
<dbReference type="Proteomes" id="UP000519004">
    <property type="component" value="Unassembled WGS sequence"/>
</dbReference>
<protein>
    <recommendedName>
        <fullName evidence="4">DUF4156 domain-containing protein</fullName>
    </recommendedName>
</protein>
<dbReference type="EMBL" id="JACHHX010000015">
    <property type="protein sequence ID" value="MBB5016144.1"/>
    <property type="molecule type" value="Genomic_DNA"/>
</dbReference>
<dbReference type="RefSeq" id="WP_183948818.1">
    <property type="nucleotide sequence ID" value="NZ_JACHHX010000015.1"/>
</dbReference>